<dbReference type="InterPro" id="IPR049244">
    <property type="entry name" value="DUF6879"/>
</dbReference>
<dbReference type="AlphaFoldDB" id="A0A2P8DJN6"/>
<keyword evidence="3" id="KW-1185">Reference proteome</keyword>
<dbReference type="Proteomes" id="UP000240542">
    <property type="component" value="Unassembled WGS sequence"/>
</dbReference>
<sequence length="181" mass="20418">MSTVPAAEFAAQFLSWFQVSAFRLDTLGFYLADNEREPYRRFLAGQEQDLSWRHPWQRTVRQIGKRDRTIGRVHIVPDPLTDDLRFELTCAYPANVAAGEDAQILARSEADGIGLPDGEDFWLFDDRRSAVPNYGPGGEFTEVEFADADRVDQHVEWRCAAQAAAVPLHDYLEFAGLAPAE</sequence>
<accession>A0A2P8DJN6</accession>
<name>A0A2P8DJN6_9ACTN</name>
<evidence type="ECO:0000259" key="1">
    <source>
        <dbReference type="Pfam" id="PF21806"/>
    </source>
</evidence>
<dbReference type="EMBL" id="PYGA01000008">
    <property type="protein sequence ID" value="PSK97399.1"/>
    <property type="molecule type" value="Genomic_DNA"/>
</dbReference>
<reference evidence="2 3" key="1">
    <citation type="submission" date="2018-03" db="EMBL/GenBank/DDBJ databases">
        <title>Genomic Encyclopedia of Archaeal and Bacterial Type Strains, Phase II (KMG-II): from individual species to whole genera.</title>
        <authorList>
            <person name="Goeker M."/>
        </authorList>
    </citation>
    <scope>NUCLEOTIDE SEQUENCE [LARGE SCALE GENOMIC DNA]</scope>
    <source>
        <strain evidence="2 3">DSM 45312</strain>
    </source>
</reference>
<gene>
    <name evidence="2" type="ORF">CLV63_108118</name>
</gene>
<dbReference type="RefSeq" id="WP_245928783.1">
    <property type="nucleotide sequence ID" value="NZ_PYGA01000008.1"/>
</dbReference>
<evidence type="ECO:0000313" key="2">
    <source>
        <dbReference type="EMBL" id="PSK97399.1"/>
    </source>
</evidence>
<dbReference type="Pfam" id="PF21806">
    <property type="entry name" value="DUF6879"/>
    <property type="match status" value="1"/>
</dbReference>
<proteinExistence type="predicted"/>
<protein>
    <recommendedName>
        <fullName evidence="1">DUF6879 domain-containing protein</fullName>
    </recommendedName>
</protein>
<feature type="domain" description="DUF6879" evidence="1">
    <location>
        <begin position="8"/>
        <end position="172"/>
    </location>
</feature>
<organism evidence="2 3">
    <name type="scientific">Murinocardiopsis flavida</name>
    <dbReference type="NCBI Taxonomy" id="645275"/>
    <lineage>
        <taxon>Bacteria</taxon>
        <taxon>Bacillati</taxon>
        <taxon>Actinomycetota</taxon>
        <taxon>Actinomycetes</taxon>
        <taxon>Streptosporangiales</taxon>
        <taxon>Nocardiopsidaceae</taxon>
        <taxon>Murinocardiopsis</taxon>
    </lineage>
</organism>
<evidence type="ECO:0000313" key="3">
    <source>
        <dbReference type="Proteomes" id="UP000240542"/>
    </source>
</evidence>
<comment type="caution">
    <text evidence="2">The sequence shown here is derived from an EMBL/GenBank/DDBJ whole genome shotgun (WGS) entry which is preliminary data.</text>
</comment>